<reference evidence="3 4" key="1">
    <citation type="submission" date="2019-02" db="EMBL/GenBank/DDBJ databases">
        <title>Paenibacillus sp. nov., isolated from surface-sterilized tissue of Thalictrum simplex L.</title>
        <authorList>
            <person name="Tuo L."/>
        </authorList>
    </citation>
    <scope>NUCLEOTIDE SEQUENCE [LARGE SCALE GENOMIC DNA]</scope>
    <source>
        <strain evidence="3 4">N2SHLJ1</strain>
    </source>
</reference>
<keyword evidence="4" id="KW-1185">Reference proteome</keyword>
<organism evidence="3 4">
    <name type="scientific">Paenibacillus thalictri</name>
    <dbReference type="NCBI Taxonomy" id="2527873"/>
    <lineage>
        <taxon>Bacteria</taxon>
        <taxon>Bacillati</taxon>
        <taxon>Bacillota</taxon>
        <taxon>Bacilli</taxon>
        <taxon>Bacillales</taxon>
        <taxon>Paenibacillaceae</taxon>
        <taxon>Paenibacillus</taxon>
    </lineage>
</organism>
<sequence length="451" mass="49965">MKARQKMGSVALLCLSVLLAATGCSGGSGQGKEANRSSATGGKEPVKLKIWGGTPEENGPAKAVENWNKAHPDVQAEYVRFVNDSAGNTKLDTALYSGKDVDIFIGYDPNLRNKRIEAGVVEPLDPFLAKDAFNLDELFGKGNTEVINGKIYYVPAQKAIDGILINKTALDEIGEPLPPVDWTWEDVANLAKKLTKGEGANKRYGFLFDYAKASFGNTLALSQQGADFLYHADGTSAFDDPIWKQIFALQERMEKIDKSIMPYGDVVASKPAPDQEFLKGKAAMIWGAFLIRSVKDLEKYPHNFVTAVLPTPHMTQGQPGYNGFGMQDFLAISTNSQHKQEAWEFIKWYSTDGYEPMVPFGRVPSWKKFDVNTVVEATAGKNKELFDLPSLKAYYSGDYRFTFPKNNTARPELGTLLKEETEKFILNNQSMDITLANLKKRADELIKAARK</sequence>
<feature type="signal peptide" evidence="2">
    <location>
        <begin position="1"/>
        <end position="20"/>
    </location>
</feature>
<dbReference type="PANTHER" id="PTHR43649">
    <property type="entry name" value="ARABINOSE-BINDING PROTEIN-RELATED"/>
    <property type="match status" value="1"/>
</dbReference>
<dbReference type="InterPro" id="IPR006059">
    <property type="entry name" value="SBP"/>
</dbReference>
<dbReference type="RefSeq" id="WP_131012428.1">
    <property type="nucleotide sequence ID" value="NZ_SIRE01000004.1"/>
</dbReference>
<dbReference type="PROSITE" id="PS51257">
    <property type="entry name" value="PROKAR_LIPOPROTEIN"/>
    <property type="match status" value="1"/>
</dbReference>
<dbReference type="InterPro" id="IPR050490">
    <property type="entry name" value="Bact_solute-bd_prot1"/>
</dbReference>
<dbReference type="Gene3D" id="3.40.190.10">
    <property type="entry name" value="Periplasmic binding protein-like II"/>
    <property type="match status" value="1"/>
</dbReference>
<name>A0A4Q9DWT6_9BACL</name>
<dbReference type="SUPFAM" id="SSF53850">
    <property type="entry name" value="Periplasmic binding protein-like II"/>
    <property type="match status" value="1"/>
</dbReference>
<dbReference type="OrthoDB" id="2643984at2"/>
<dbReference type="EMBL" id="SIRE01000004">
    <property type="protein sequence ID" value="TBL80825.1"/>
    <property type="molecule type" value="Genomic_DNA"/>
</dbReference>
<feature type="region of interest" description="Disordered" evidence="1">
    <location>
        <begin position="25"/>
        <end position="55"/>
    </location>
</feature>
<dbReference type="PANTHER" id="PTHR43649:SF12">
    <property type="entry name" value="DIACETYLCHITOBIOSE BINDING PROTEIN DASA"/>
    <property type="match status" value="1"/>
</dbReference>
<accession>A0A4Q9DWT6</accession>
<dbReference type="AlphaFoldDB" id="A0A4Q9DWT6"/>
<gene>
    <name evidence="3" type="ORF">EYB31_06290</name>
</gene>
<comment type="caution">
    <text evidence="3">The sequence shown here is derived from an EMBL/GenBank/DDBJ whole genome shotgun (WGS) entry which is preliminary data.</text>
</comment>
<protein>
    <submittedName>
        <fullName evidence="3">Extracellular solute-binding protein</fullName>
    </submittedName>
</protein>
<evidence type="ECO:0000313" key="3">
    <source>
        <dbReference type="EMBL" id="TBL80825.1"/>
    </source>
</evidence>
<evidence type="ECO:0000313" key="4">
    <source>
        <dbReference type="Proteomes" id="UP000293142"/>
    </source>
</evidence>
<dbReference type="Pfam" id="PF01547">
    <property type="entry name" value="SBP_bac_1"/>
    <property type="match status" value="1"/>
</dbReference>
<evidence type="ECO:0000256" key="1">
    <source>
        <dbReference type="SAM" id="MobiDB-lite"/>
    </source>
</evidence>
<keyword evidence="2" id="KW-0732">Signal</keyword>
<dbReference type="Proteomes" id="UP000293142">
    <property type="component" value="Unassembled WGS sequence"/>
</dbReference>
<evidence type="ECO:0000256" key="2">
    <source>
        <dbReference type="SAM" id="SignalP"/>
    </source>
</evidence>
<feature type="chain" id="PRO_5039121605" evidence="2">
    <location>
        <begin position="21"/>
        <end position="451"/>
    </location>
</feature>
<proteinExistence type="predicted"/>